<evidence type="ECO:0000313" key="2">
    <source>
        <dbReference type="Proteomes" id="UP000076738"/>
    </source>
</evidence>
<dbReference type="EMBL" id="KV417295">
    <property type="protein sequence ID" value="KZO94352.1"/>
    <property type="molecule type" value="Genomic_DNA"/>
</dbReference>
<organism evidence="1 2">
    <name type="scientific">Calocera viscosa (strain TUFC12733)</name>
    <dbReference type="NCBI Taxonomy" id="1330018"/>
    <lineage>
        <taxon>Eukaryota</taxon>
        <taxon>Fungi</taxon>
        <taxon>Dikarya</taxon>
        <taxon>Basidiomycota</taxon>
        <taxon>Agaricomycotina</taxon>
        <taxon>Dacrymycetes</taxon>
        <taxon>Dacrymycetales</taxon>
        <taxon>Dacrymycetaceae</taxon>
        <taxon>Calocera</taxon>
    </lineage>
</organism>
<reference evidence="1 2" key="1">
    <citation type="journal article" date="2016" name="Mol. Biol. Evol.">
        <title>Comparative Genomics of Early-Diverging Mushroom-Forming Fungi Provides Insights into the Origins of Lignocellulose Decay Capabilities.</title>
        <authorList>
            <person name="Nagy L.G."/>
            <person name="Riley R."/>
            <person name="Tritt A."/>
            <person name="Adam C."/>
            <person name="Daum C."/>
            <person name="Floudas D."/>
            <person name="Sun H."/>
            <person name="Yadav J.S."/>
            <person name="Pangilinan J."/>
            <person name="Larsson K.H."/>
            <person name="Matsuura K."/>
            <person name="Barry K."/>
            <person name="Labutti K."/>
            <person name="Kuo R."/>
            <person name="Ohm R.A."/>
            <person name="Bhattacharya S.S."/>
            <person name="Shirouzu T."/>
            <person name="Yoshinaga Y."/>
            <person name="Martin F.M."/>
            <person name="Grigoriev I.V."/>
            <person name="Hibbett D.S."/>
        </authorList>
    </citation>
    <scope>NUCLEOTIDE SEQUENCE [LARGE SCALE GENOMIC DNA]</scope>
    <source>
        <strain evidence="1 2">TUFC12733</strain>
    </source>
</reference>
<evidence type="ECO:0000313" key="1">
    <source>
        <dbReference type="EMBL" id="KZO94352.1"/>
    </source>
</evidence>
<protein>
    <submittedName>
        <fullName evidence="1">Uncharacterized protein</fullName>
    </submittedName>
</protein>
<dbReference type="Proteomes" id="UP000076738">
    <property type="component" value="Unassembled WGS sequence"/>
</dbReference>
<accession>A0A167K7L2</accession>
<dbReference type="AlphaFoldDB" id="A0A167K7L2"/>
<keyword evidence="2" id="KW-1185">Reference proteome</keyword>
<proteinExistence type="predicted"/>
<sequence>MFFRIYTSHDKGQLLLENSSGLGFGPGTRRRFGRKRPLITAGAVDAHEHIEASMKDVRAV</sequence>
<gene>
    <name evidence="1" type="ORF">CALVIDRAFT_539097</name>
</gene>
<name>A0A167K7L2_CALVF</name>